<feature type="region of interest" description="Disordered" evidence="1">
    <location>
        <begin position="113"/>
        <end position="190"/>
    </location>
</feature>
<keyword evidence="3" id="KW-0732">Signal</keyword>
<dbReference type="RefSeq" id="WP_269027986.1">
    <property type="nucleotide sequence ID" value="NZ_BAABDP010000022.1"/>
</dbReference>
<dbReference type="AlphaFoldDB" id="A0A9Q4IHP7"/>
<feature type="compositionally biased region" description="Low complexity" evidence="1">
    <location>
        <begin position="142"/>
        <end position="153"/>
    </location>
</feature>
<keyword evidence="2" id="KW-1133">Transmembrane helix</keyword>
<evidence type="ECO:0000256" key="1">
    <source>
        <dbReference type="SAM" id="MobiDB-lite"/>
    </source>
</evidence>
<evidence type="ECO:0000256" key="3">
    <source>
        <dbReference type="SAM" id="SignalP"/>
    </source>
</evidence>
<dbReference type="Proteomes" id="UP001071110">
    <property type="component" value="Unassembled WGS sequence"/>
</dbReference>
<proteinExistence type="predicted"/>
<reference evidence="4" key="1">
    <citation type="submission" date="2022-08" db="EMBL/GenBank/DDBJ databases">
        <title>Corynebacterium sp. nov., isolated from clinical breast specimens.</title>
        <authorList>
            <person name="Zhang T."/>
        </authorList>
    </citation>
    <scope>NUCLEOTIDE SEQUENCE</scope>
    <source>
        <strain evidence="4">CCUG 57942</strain>
    </source>
</reference>
<feature type="signal peptide" evidence="3">
    <location>
        <begin position="1"/>
        <end position="27"/>
    </location>
</feature>
<name>A0A9Q4IHP7_9CORY</name>
<sequence length="309" mass="30595">MKRTIRTLAAAAMAGAIAISVTPAADAQTETEIAAAYAQLDKLVQADLPKQLTDGEGNYYQLVDGGYVKTELPAGAENVPVIGATADGNLQITFPDGSRDAIVIPVQGVADGSAEGTVEVPAPEQPQGPGNTLTLDPPAPAPEGDAAPVAEPAPEGEADVEGEAGAGAGAEGEADAEGEAGAGAGSSNGAAGEVNAELSPGAIAGIAAAAIGIPVVIAGVTYFLNQDGETLVGSSDRVNKQPTPEEKAKSDQLRAEHADEIAAQQVAAAANRGVEAETGSNTIARTLFALVIASVLGAAAFVAGRRFLV</sequence>
<evidence type="ECO:0000313" key="5">
    <source>
        <dbReference type="Proteomes" id="UP001071110"/>
    </source>
</evidence>
<evidence type="ECO:0000256" key="2">
    <source>
        <dbReference type="SAM" id="Phobius"/>
    </source>
</evidence>
<feature type="transmembrane region" description="Helical" evidence="2">
    <location>
        <begin position="287"/>
        <end position="308"/>
    </location>
</feature>
<protein>
    <submittedName>
        <fullName evidence="4">Uncharacterized protein</fullName>
    </submittedName>
</protein>
<gene>
    <name evidence="4" type="ORF">NUW87_08075</name>
</gene>
<keyword evidence="5" id="KW-1185">Reference proteome</keyword>
<organism evidence="4 5">
    <name type="scientific">Corynebacterium pilbarense</name>
    <dbReference type="NCBI Taxonomy" id="1288393"/>
    <lineage>
        <taxon>Bacteria</taxon>
        <taxon>Bacillati</taxon>
        <taxon>Actinomycetota</taxon>
        <taxon>Actinomycetes</taxon>
        <taxon>Mycobacteriales</taxon>
        <taxon>Corynebacteriaceae</taxon>
        <taxon>Corynebacterium</taxon>
    </lineage>
</organism>
<evidence type="ECO:0000313" key="4">
    <source>
        <dbReference type="EMBL" id="MCZ2221327.1"/>
    </source>
</evidence>
<keyword evidence="2" id="KW-0812">Transmembrane</keyword>
<feature type="chain" id="PRO_5040517441" evidence="3">
    <location>
        <begin position="28"/>
        <end position="309"/>
    </location>
</feature>
<accession>A0A9Q4IHP7</accession>
<comment type="caution">
    <text evidence="4">The sequence shown here is derived from an EMBL/GenBank/DDBJ whole genome shotgun (WGS) entry which is preliminary data.</text>
</comment>
<dbReference type="EMBL" id="JANRML010000009">
    <property type="protein sequence ID" value="MCZ2221327.1"/>
    <property type="molecule type" value="Genomic_DNA"/>
</dbReference>
<keyword evidence="2" id="KW-0472">Membrane</keyword>